<protein>
    <recommendedName>
        <fullName evidence="1">Tail specific protease domain-containing protein</fullName>
    </recommendedName>
</protein>
<dbReference type="InterPro" id="IPR005151">
    <property type="entry name" value="Tail-specific_protease"/>
</dbReference>
<accession>A0A6G0XEZ9</accession>
<evidence type="ECO:0000313" key="2">
    <source>
        <dbReference type="EMBL" id="KAF0738833.1"/>
    </source>
</evidence>
<dbReference type="Gene3D" id="3.30.750.44">
    <property type="match status" value="1"/>
</dbReference>
<dbReference type="GO" id="GO:0006508">
    <property type="term" value="P:proteolysis"/>
    <property type="evidence" value="ECO:0007669"/>
    <property type="project" value="InterPro"/>
</dbReference>
<dbReference type="InterPro" id="IPR029045">
    <property type="entry name" value="ClpP/crotonase-like_dom_sf"/>
</dbReference>
<reference evidence="2 3" key="1">
    <citation type="submission" date="2019-07" db="EMBL/GenBank/DDBJ databases">
        <title>Genomics analysis of Aphanomyces spp. identifies a new class of oomycete effector associated with host adaptation.</title>
        <authorList>
            <person name="Gaulin E."/>
        </authorList>
    </citation>
    <scope>NUCLEOTIDE SEQUENCE [LARGE SCALE GENOMIC DNA]</scope>
    <source>
        <strain evidence="2 3">ATCC 201684</strain>
    </source>
</reference>
<dbReference type="Pfam" id="PF03572">
    <property type="entry name" value="Peptidase_S41"/>
    <property type="match status" value="1"/>
</dbReference>
<name>A0A6G0XEZ9_9STRA</name>
<keyword evidence="3" id="KW-1185">Reference proteome</keyword>
<dbReference type="VEuPathDB" id="FungiDB:AeMF1_016814"/>
<comment type="caution">
    <text evidence="2">The sequence shown here is derived from an EMBL/GenBank/DDBJ whole genome shotgun (WGS) entry which is preliminary data.</text>
</comment>
<organism evidence="2 3">
    <name type="scientific">Aphanomyces euteiches</name>
    <dbReference type="NCBI Taxonomy" id="100861"/>
    <lineage>
        <taxon>Eukaryota</taxon>
        <taxon>Sar</taxon>
        <taxon>Stramenopiles</taxon>
        <taxon>Oomycota</taxon>
        <taxon>Saprolegniomycetes</taxon>
        <taxon>Saprolegniales</taxon>
        <taxon>Verrucalvaceae</taxon>
        <taxon>Aphanomyces</taxon>
    </lineage>
</organism>
<proteinExistence type="predicted"/>
<dbReference type="PANTHER" id="PTHR11261">
    <property type="entry name" value="INTERPHOTORECEPTOR RETINOID-BINDING PROTEIN"/>
    <property type="match status" value="1"/>
</dbReference>
<evidence type="ECO:0000259" key="1">
    <source>
        <dbReference type="SMART" id="SM00245"/>
    </source>
</evidence>
<dbReference type="Pfam" id="PF11918">
    <property type="entry name" value="Peptidase_S41_N"/>
    <property type="match status" value="1"/>
</dbReference>
<dbReference type="AlphaFoldDB" id="A0A6G0XEZ9"/>
<dbReference type="Gene3D" id="3.90.226.10">
    <property type="entry name" value="2-enoyl-CoA Hydratase, Chain A, domain 1"/>
    <property type="match status" value="1"/>
</dbReference>
<dbReference type="SUPFAM" id="SSF52096">
    <property type="entry name" value="ClpP/crotonase"/>
    <property type="match status" value="1"/>
</dbReference>
<dbReference type="EMBL" id="VJMJ01000070">
    <property type="protein sequence ID" value="KAF0738833.1"/>
    <property type="molecule type" value="Genomic_DNA"/>
</dbReference>
<dbReference type="Proteomes" id="UP000481153">
    <property type="component" value="Unassembled WGS sequence"/>
</dbReference>
<dbReference type="PANTHER" id="PTHR11261:SF3">
    <property type="entry name" value="RETINOL-BINDING PROTEIN 3"/>
    <property type="match status" value="1"/>
</dbReference>
<feature type="domain" description="Tail specific protease" evidence="1">
    <location>
        <begin position="95"/>
        <end position="304"/>
    </location>
</feature>
<gene>
    <name evidence="2" type="ORF">Ae201684_005444</name>
</gene>
<sequence length="361" mass="39977">MATPQSPYASLPIDAEEKRQVVARLATEVRNKYCIPEQGEWIAHAVEIASFDDAATLGEFAQKLTSVMFSVNQDGHLNVAVTQEKQDEPPATETPSREDMKITLEDVSDSMLQRFYNRNFGVPKVEVLAGRVGYINWTSIVFDIIARDYVISALNLVSATEALIVDLRECGGGDPDTADILYATLFDQETHVNDFYWRPIDTTKARIVGQKDKFPELKRTYFGKPVYILTSHDTFSCGEEIAYTLQAFGKAKVVGTRTGGGGHPGMSLYLHPYLTVFLPTGRNINTKTLTDWEGVGVVPDVQVASADDALDVAHGLALKHVLAAREAEWSKKPYMQTYLETLRCTMDSLNLIAEKSVASMP</sequence>
<dbReference type="SMART" id="SM00245">
    <property type="entry name" value="TSPc"/>
    <property type="match status" value="1"/>
</dbReference>
<evidence type="ECO:0000313" key="3">
    <source>
        <dbReference type="Proteomes" id="UP000481153"/>
    </source>
</evidence>
<dbReference type="GO" id="GO:0008236">
    <property type="term" value="F:serine-type peptidase activity"/>
    <property type="evidence" value="ECO:0007669"/>
    <property type="project" value="InterPro"/>
</dbReference>
<dbReference type="CDD" id="cd07563">
    <property type="entry name" value="Peptidase_S41_IRBP"/>
    <property type="match status" value="1"/>
</dbReference>